<organism evidence="1 2">
    <name type="scientific">Cryobacterium lyxosi</name>
    <dbReference type="NCBI Taxonomy" id="1259228"/>
    <lineage>
        <taxon>Bacteria</taxon>
        <taxon>Bacillati</taxon>
        <taxon>Actinomycetota</taxon>
        <taxon>Actinomycetes</taxon>
        <taxon>Micrococcales</taxon>
        <taxon>Microbacteriaceae</taxon>
        <taxon>Cryobacterium</taxon>
    </lineage>
</organism>
<accession>A0A4R8ZAF6</accession>
<dbReference type="OrthoDB" id="9771846at2"/>
<dbReference type="EMBL" id="SOGT01000018">
    <property type="protein sequence ID" value="TFD23131.1"/>
    <property type="molecule type" value="Genomic_DNA"/>
</dbReference>
<evidence type="ECO:0000313" key="2">
    <source>
        <dbReference type="Proteomes" id="UP000298424"/>
    </source>
</evidence>
<gene>
    <name evidence="1" type="ORF">E3T27_15695</name>
</gene>
<proteinExistence type="predicted"/>
<keyword evidence="2" id="KW-1185">Reference proteome</keyword>
<protein>
    <submittedName>
        <fullName evidence="1">Glycosyltransferase</fullName>
    </submittedName>
</protein>
<name>A0A4R8ZAF6_9MICO</name>
<comment type="caution">
    <text evidence="1">The sequence shown here is derived from an EMBL/GenBank/DDBJ whole genome shotgun (WGS) entry which is preliminary data.</text>
</comment>
<dbReference type="RefSeq" id="WP_134573920.1">
    <property type="nucleotide sequence ID" value="NZ_SOGT01000018.1"/>
</dbReference>
<dbReference type="Gene3D" id="3.40.50.2000">
    <property type="entry name" value="Glycogen Phosphorylase B"/>
    <property type="match status" value="2"/>
</dbReference>
<dbReference type="AlphaFoldDB" id="A0A4R8ZAF6"/>
<dbReference type="GO" id="GO:0016740">
    <property type="term" value="F:transferase activity"/>
    <property type="evidence" value="ECO:0007669"/>
    <property type="project" value="UniProtKB-KW"/>
</dbReference>
<dbReference type="Pfam" id="PF13692">
    <property type="entry name" value="Glyco_trans_1_4"/>
    <property type="match status" value="1"/>
</dbReference>
<sequence length="336" mass="37985">MRVLQSFPEGRTTTNPYLLQLSRSLSPHVEVLGFTWRRALTSRYDVFHAHWPEILVQGRTPARALARRMLFRLFLVRLRLRRTAVVRTLHNVRSHELSPQHDQRLLERFDQRTTLWIRLNSFTPVPADALEHTIPHGDYRDWYGDLMSGATMPGRLLYFGLIRPYKGVDTLVHAFRQLDTAALDDPLPTLHIVGAPQTRDLAKRLQRTSAGDPRVEFMLRHASDAELADAIRAAELVVLPYTEMHNSGAALLALSLDRAVLVPENAVTTALANEVGTDWVLTYTGPLSAEVLADALLRARWPRSAPAPDLSHRRWSVGAADHVEAYGRAIQSVRSR</sequence>
<dbReference type="SUPFAM" id="SSF53756">
    <property type="entry name" value="UDP-Glycosyltransferase/glycogen phosphorylase"/>
    <property type="match status" value="1"/>
</dbReference>
<evidence type="ECO:0000313" key="1">
    <source>
        <dbReference type="EMBL" id="TFD23131.1"/>
    </source>
</evidence>
<dbReference type="Proteomes" id="UP000298424">
    <property type="component" value="Unassembled WGS sequence"/>
</dbReference>
<keyword evidence="1" id="KW-0808">Transferase</keyword>
<reference evidence="1 2" key="1">
    <citation type="submission" date="2019-03" db="EMBL/GenBank/DDBJ databases">
        <title>Genomics of glacier-inhabiting Cryobacterium strains.</title>
        <authorList>
            <person name="Liu Q."/>
            <person name="Xin Y.-H."/>
        </authorList>
    </citation>
    <scope>NUCLEOTIDE SEQUENCE [LARGE SCALE GENOMIC DNA]</scope>
    <source>
        <strain evidence="1 2">TMT1-1</strain>
    </source>
</reference>